<keyword evidence="1" id="KW-0472">Membrane</keyword>
<evidence type="ECO:0000256" key="1">
    <source>
        <dbReference type="SAM" id="Phobius"/>
    </source>
</evidence>
<dbReference type="AlphaFoldDB" id="A0A850NI66"/>
<dbReference type="Pfam" id="PF19578">
    <property type="entry name" value="DUF6090"/>
    <property type="match status" value="1"/>
</dbReference>
<name>A0A850NI66_9FLAO</name>
<accession>A0A850NI66</accession>
<dbReference type="InterPro" id="IPR045749">
    <property type="entry name" value="DUF6090"/>
</dbReference>
<protein>
    <submittedName>
        <fullName evidence="2">Uncharacterized protein</fullName>
    </submittedName>
</protein>
<keyword evidence="3" id="KW-1185">Reference proteome</keyword>
<comment type="caution">
    <text evidence="2">The sequence shown here is derived from an EMBL/GenBank/DDBJ whole genome shotgun (WGS) entry which is preliminary data.</text>
</comment>
<evidence type="ECO:0000313" key="2">
    <source>
        <dbReference type="EMBL" id="NVN16857.1"/>
    </source>
</evidence>
<dbReference type="Proteomes" id="UP000558089">
    <property type="component" value="Unassembled WGS sequence"/>
</dbReference>
<organism evidence="2 3">
    <name type="scientific">Flagellimonas chongwuensis</name>
    <dbReference type="NCBI Taxonomy" id="2697365"/>
    <lineage>
        <taxon>Bacteria</taxon>
        <taxon>Pseudomonadati</taxon>
        <taxon>Bacteroidota</taxon>
        <taxon>Flavobacteriia</taxon>
        <taxon>Flavobacteriales</taxon>
        <taxon>Flavobacteriaceae</taxon>
        <taxon>Flagellimonas</taxon>
    </lineage>
</organism>
<reference evidence="2 3" key="1">
    <citation type="submission" date="2020-01" db="EMBL/GenBank/DDBJ databases">
        <title>Draft Genome Analysis of Muricauda sp. HICW Isolated from coastal seawater of PR China.</title>
        <authorList>
            <person name="Chen M.-X."/>
        </authorList>
    </citation>
    <scope>NUCLEOTIDE SEQUENCE [LARGE SCALE GENOMIC DNA]</scope>
    <source>
        <strain evidence="2 3">HICW</strain>
    </source>
</reference>
<keyword evidence="1" id="KW-1133">Transmembrane helix</keyword>
<dbReference type="RefSeq" id="WP_176618908.1">
    <property type="nucleotide sequence ID" value="NZ_WYET01000001.1"/>
</dbReference>
<evidence type="ECO:0000313" key="3">
    <source>
        <dbReference type="Proteomes" id="UP000558089"/>
    </source>
</evidence>
<keyword evidence="1" id="KW-0812">Transmembrane</keyword>
<gene>
    <name evidence="2" type="ORF">GUA46_00780</name>
</gene>
<proteinExistence type="predicted"/>
<feature type="transmembrane region" description="Helical" evidence="1">
    <location>
        <begin position="21"/>
        <end position="42"/>
    </location>
</feature>
<dbReference type="EMBL" id="WYET01000001">
    <property type="protein sequence ID" value="NVN16857.1"/>
    <property type="molecule type" value="Genomic_DNA"/>
</dbReference>
<sequence>MPILFRKIRKALLSGNSATKYILYAIGEIVLVVIGILIALQINNYSEEIKKREIESVLLNNLFLEVDLDIRQITENTEQSLTRLAMLDSVIKKLKHPETIDKSSFLQSSYNFVIDNYFKSNSGIFDEAVSSGKMSYIQNERLRQQIFNYYRTVKESYTDGTTRQVTDEFITPLLIESLMMNTNGFDLIATDLATIAPLDSLNLAGLQKNRDFWKMVLLKFGSNQEQIGRWGLMKEDAEKLKQEIEKEIKQI</sequence>